<evidence type="ECO:0000313" key="10">
    <source>
        <dbReference type="Proteomes" id="UP000001176"/>
    </source>
</evidence>
<comment type="similarity">
    <text evidence="2">Belongs to the nucleobase:cation symporter-2 (NCS2) (TC 2.A.40) family.</text>
</comment>
<dbReference type="Pfam" id="PF00860">
    <property type="entry name" value="Xan_ur_permease"/>
    <property type="match status" value="1"/>
</dbReference>
<feature type="transmembrane region" description="Helical" evidence="8">
    <location>
        <begin position="235"/>
        <end position="257"/>
    </location>
</feature>
<keyword evidence="7 8" id="KW-0472">Membrane</keyword>
<dbReference type="NCBIfam" id="TIGR00801">
    <property type="entry name" value="ncs2"/>
    <property type="match status" value="1"/>
</dbReference>
<keyword evidence="5 8" id="KW-0812">Transmembrane</keyword>
<organism evidence="9 10">
    <name type="scientific">Gluconacetobacter diazotrophicus (strain ATCC 49037 / DSM 5601 / CCUG 37298 / CIP 103539 / LMG 7603 / PAl5)</name>
    <dbReference type="NCBI Taxonomy" id="272568"/>
    <lineage>
        <taxon>Bacteria</taxon>
        <taxon>Pseudomonadati</taxon>
        <taxon>Pseudomonadota</taxon>
        <taxon>Alphaproteobacteria</taxon>
        <taxon>Acetobacterales</taxon>
        <taxon>Acetobacteraceae</taxon>
        <taxon>Gluconacetobacter</taxon>
    </lineage>
</organism>
<evidence type="ECO:0000313" key="9">
    <source>
        <dbReference type="EMBL" id="CAP55370.1"/>
    </source>
</evidence>
<dbReference type="Proteomes" id="UP000001176">
    <property type="component" value="Chromosome"/>
</dbReference>
<feature type="transmembrane region" description="Helical" evidence="8">
    <location>
        <begin position="197"/>
        <end position="215"/>
    </location>
</feature>
<keyword evidence="4" id="KW-1003">Cell membrane</keyword>
<keyword evidence="6 8" id="KW-1133">Transmembrane helix</keyword>
<evidence type="ECO:0000256" key="1">
    <source>
        <dbReference type="ARBA" id="ARBA00004651"/>
    </source>
</evidence>
<dbReference type="KEGG" id="gdi:GDI1427"/>
<dbReference type="EMBL" id="AM889285">
    <property type="protein sequence ID" value="CAP55370.1"/>
    <property type="molecule type" value="Genomic_DNA"/>
</dbReference>
<proteinExistence type="inferred from homology"/>
<feature type="transmembrane region" description="Helical" evidence="8">
    <location>
        <begin position="54"/>
        <end position="75"/>
    </location>
</feature>
<dbReference type="RefSeq" id="WP_012224711.1">
    <property type="nucleotide sequence ID" value="NC_010125.1"/>
</dbReference>
<dbReference type="InterPro" id="IPR006042">
    <property type="entry name" value="Xan_ur_permease"/>
</dbReference>
<evidence type="ECO:0000256" key="6">
    <source>
        <dbReference type="ARBA" id="ARBA00022989"/>
    </source>
</evidence>
<dbReference type="PANTHER" id="PTHR42810">
    <property type="entry name" value="PURINE PERMEASE C1399.01C-RELATED"/>
    <property type="match status" value="1"/>
</dbReference>
<comment type="subcellular location">
    <subcellularLocation>
        <location evidence="1">Cell membrane</location>
        <topology evidence="1">Multi-pass membrane protein</topology>
    </subcellularLocation>
</comment>
<feature type="transmembrane region" description="Helical" evidence="8">
    <location>
        <begin position="349"/>
        <end position="366"/>
    </location>
</feature>
<accession>A9HFJ2</accession>
<protein>
    <submittedName>
        <fullName evidence="9">Putative permease protein</fullName>
    </submittedName>
</protein>
<keyword evidence="10" id="KW-1185">Reference proteome</keyword>
<keyword evidence="3" id="KW-0813">Transport</keyword>
<dbReference type="NCBIfam" id="TIGR03173">
    <property type="entry name" value="pbuX"/>
    <property type="match status" value="1"/>
</dbReference>
<evidence type="ECO:0000256" key="3">
    <source>
        <dbReference type="ARBA" id="ARBA00022448"/>
    </source>
</evidence>
<feature type="transmembrane region" description="Helical" evidence="8">
    <location>
        <begin position="132"/>
        <end position="154"/>
    </location>
</feature>
<dbReference type="GO" id="GO:0042907">
    <property type="term" value="F:xanthine transmembrane transporter activity"/>
    <property type="evidence" value="ECO:0007669"/>
    <property type="project" value="TreeGrafter"/>
</dbReference>
<dbReference type="NCBIfam" id="NF037981">
    <property type="entry name" value="NCS2_1"/>
    <property type="match status" value="1"/>
</dbReference>
<feature type="transmembrane region" description="Helical" evidence="8">
    <location>
        <begin position="378"/>
        <end position="403"/>
    </location>
</feature>
<evidence type="ECO:0000256" key="8">
    <source>
        <dbReference type="SAM" id="Phobius"/>
    </source>
</evidence>
<feature type="transmembrane region" description="Helical" evidence="8">
    <location>
        <begin position="409"/>
        <end position="429"/>
    </location>
</feature>
<dbReference type="AlphaFoldDB" id="A9HFJ2"/>
<evidence type="ECO:0000256" key="5">
    <source>
        <dbReference type="ARBA" id="ARBA00022692"/>
    </source>
</evidence>
<reference evidence="9 10" key="1">
    <citation type="journal article" date="2009" name="BMC Genomics">
        <title>Complete genome sequence of the sugarcane nitrogen-fixing endophyte Gluconacetobacter diazotrophicus Pal5.</title>
        <authorList>
            <person name="Bertalan M."/>
            <person name="Albano R."/>
            <person name="Padua V."/>
            <person name="Rouws L."/>
            <person name="Rojas C."/>
            <person name="Hemerly A."/>
            <person name="Teixeira K."/>
            <person name="Schwab S."/>
            <person name="Araujo J."/>
            <person name="Oliveira A."/>
            <person name="Franca L."/>
            <person name="Magalhaes V."/>
            <person name="Alqueres S."/>
            <person name="Cardoso A."/>
            <person name="Almeida W."/>
            <person name="Loureiro M.M."/>
            <person name="Nogueira E."/>
            <person name="Cidade D."/>
            <person name="Oliveira D."/>
            <person name="Simao T."/>
            <person name="Macedo J."/>
            <person name="Valadao A."/>
            <person name="Dreschsel M."/>
            <person name="Freitas F."/>
            <person name="Vidal M."/>
            <person name="Guedes H."/>
            <person name="Rodrigues E."/>
            <person name="Meneses C."/>
            <person name="Brioso P."/>
            <person name="Pozzer L."/>
            <person name="Figueiredo D."/>
            <person name="Montano H."/>
            <person name="Junior J."/>
            <person name="Filho G."/>
            <person name="Flores V."/>
            <person name="Ferreira B."/>
            <person name="Branco A."/>
            <person name="Gonzalez P."/>
            <person name="Guillobel H."/>
            <person name="Lemos M."/>
            <person name="Seibel L."/>
            <person name="Macedo J."/>
            <person name="Alves-Ferreira M."/>
            <person name="Sachetto-Martins G."/>
            <person name="Coelho A."/>
            <person name="Santos E."/>
            <person name="Amaral G."/>
            <person name="Neves A."/>
            <person name="Pacheco A.B."/>
            <person name="Carvalho D."/>
            <person name="Lery L."/>
            <person name="Bisch P."/>
            <person name="Rossle S.C."/>
            <person name="Urmenyi T."/>
            <person name="Kruger W.V."/>
            <person name="Martins O."/>
            <person name="Baldani J.I."/>
            <person name="Ferreira P.C."/>
        </authorList>
    </citation>
    <scope>NUCLEOTIDE SEQUENCE [LARGE SCALE GENOMIC DNA]</scope>
    <source>
        <strain evidence="10">ATCC 49037 / DSM 5601 / CCUG 37298 / CIP 103539 / LMG 7603 / PAl5</strain>
    </source>
</reference>
<name>A9HFJ2_GLUDA</name>
<feature type="transmembrane region" description="Helical" evidence="8">
    <location>
        <begin position="166"/>
        <end position="185"/>
    </location>
</feature>
<feature type="transmembrane region" description="Helical" evidence="8">
    <location>
        <begin position="320"/>
        <end position="343"/>
    </location>
</feature>
<evidence type="ECO:0000256" key="4">
    <source>
        <dbReference type="ARBA" id="ARBA00022475"/>
    </source>
</evidence>
<evidence type="ECO:0000256" key="7">
    <source>
        <dbReference type="ARBA" id="ARBA00023136"/>
    </source>
</evidence>
<dbReference type="PANTHER" id="PTHR42810:SF4">
    <property type="entry name" value="URIC ACID TRANSPORTER UACT"/>
    <property type="match status" value="1"/>
</dbReference>
<gene>
    <name evidence="9" type="ordered locus">GDI1427</name>
</gene>
<dbReference type="InterPro" id="IPR017588">
    <property type="entry name" value="UacT-like"/>
</dbReference>
<sequence>MNHVANRPDPVEARLPPWQLLVCGLQHVLVIYAGIVAVPLIIGSTLGLDGAQQAMLVNASILTSGIATLVQTLGLGPFGARLPLIQASSFIALPPMVMIAREYDLPTAYGAVIGGGLATCLLAPLASRLTRFFPPVVIGSVITVVGLSLMPAAANWLGGGRPGDPGFGAPAHLLLGFATLALTLLITARAGGMGRTLAILLGMAAGCVLGILTGQADFTPMRQVAWMAPPPVLPFGAPAFHTVPILVMTMAMMVILVETTGNCLAVSRLAGRTASRAVLARTYAADGLSTLLGGFLGGTPYNAFAQNTGLIALTGVRSRFVVAAAGALMVAMGLFPRLGAAVACMPRPVLGGSAILMFGMTAMAGIQDLARIRPSGTAHALVAAVAIGAGVLPMACPTLFAHLPGPLRILTASGVFMAAFCAVTLNLLLSPDQISRTGPCEDATDA</sequence>
<dbReference type="InterPro" id="IPR006043">
    <property type="entry name" value="NCS2"/>
</dbReference>
<dbReference type="OrthoDB" id="9805749at2"/>
<feature type="transmembrane region" description="Helical" evidence="8">
    <location>
        <begin position="20"/>
        <end position="42"/>
    </location>
</feature>
<evidence type="ECO:0000256" key="2">
    <source>
        <dbReference type="ARBA" id="ARBA00008821"/>
    </source>
</evidence>
<dbReference type="GO" id="GO:0005886">
    <property type="term" value="C:plasma membrane"/>
    <property type="evidence" value="ECO:0007669"/>
    <property type="project" value="UniProtKB-SubCell"/>
</dbReference>
<feature type="transmembrane region" description="Helical" evidence="8">
    <location>
        <begin position="106"/>
        <end position="125"/>
    </location>
</feature>